<dbReference type="InterPro" id="IPR011701">
    <property type="entry name" value="MFS"/>
</dbReference>
<evidence type="ECO:0000256" key="3">
    <source>
        <dbReference type="SAM" id="Phobius"/>
    </source>
</evidence>
<feature type="transmembrane region" description="Helical" evidence="3">
    <location>
        <begin position="139"/>
        <end position="158"/>
    </location>
</feature>
<protein>
    <submittedName>
        <fullName evidence="4">MFS transporter, putative</fullName>
    </submittedName>
</protein>
<feature type="transmembrane region" description="Helical" evidence="3">
    <location>
        <begin position="12"/>
        <end position="40"/>
    </location>
</feature>
<dbReference type="PhylomeDB" id="B0Y9I4"/>
<keyword evidence="5" id="KW-1185">Reference proteome</keyword>
<evidence type="ECO:0000256" key="1">
    <source>
        <dbReference type="ARBA" id="ARBA00004141"/>
    </source>
</evidence>
<keyword evidence="3" id="KW-1133">Transmembrane helix</keyword>
<sequence length="404" mass="44172">MASQVDGKYAWIVVAAVFWNNAHHWGILSSYGVFLAYFISHSTFSGSRTLDYAFIGGLSASQALIISPLVTILHRRFGLRATMAIGILLETAAFLGASWSNKIWQLYLSQGVCFGWGLGLQYLSTTYLIPQWFSRKRSLAAGIATGGSGTGGLIYSLATHAMLARFSIGWSYRILAICQLVVNSFCLLVIRDRSAQDHSSSRTLKINFSLCARYEMWLYIGWSFLSVMGFMVIWFSLATYGRSVGLTSTQGAVVTAVMNIGQMFGRPAVGLLSDAVGRINVAAFATFVSGLLCLLLWTFARTYSALICFALFAGAFFGTFWTVVGPLAAEVVGLADLQSCLTIMWFICAIPATCRSPHILECVCYLLTEQSGKQSALDFGLPDLMSSSERNFSLDLCISELLYV</sequence>
<dbReference type="InterPro" id="IPR036259">
    <property type="entry name" value="MFS_trans_sf"/>
</dbReference>
<comment type="subcellular location">
    <subcellularLocation>
        <location evidence="1">Membrane</location>
        <topology evidence="1">Multi-pass membrane protein</topology>
    </subcellularLocation>
</comment>
<evidence type="ECO:0000256" key="2">
    <source>
        <dbReference type="ARBA" id="ARBA00006727"/>
    </source>
</evidence>
<dbReference type="Gene3D" id="1.20.1250.20">
    <property type="entry name" value="MFS general substrate transporter like domains"/>
    <property type="match status" value="2"/>
</dbReference>
<organism evidence="4 5">
    <name type="scientific">Aspergillus fumigatus (strain CBS 144.89 / FGSC A1163 / CEA10)</name>
    <name type="common">Neosartorya fumigata</name>
    <dbReference type="NCBI Taxonomy" id="451804"/>
    <lineage>
        <taxon>Eukaryota</taxon>
        <taxon>Fungi</taxon>
        <taxon>Dikarya</taxon>
        <taxon>Ascomycota</taxon>
        <taxon>Pezizomycotina</taxon>
        <taxon>Eurotiomycetes</taxon>
        <taxon>Eurotiomycetidae</taxon>
        <taxon>Eurotiales</taxon>
        <taxon>Aspergillaceae</taxon>
        <taxon>Aspergillus</taxon>
        <taxon>Aspergillus subgen. Fumigati</taxon>
    </lineage>
</organism>
<dbReference type="GO" id="GO:0022857">
    <property type="term" value="F:transmembrane transporter activity"/>
    <property type="evidence" value="ECO:0007669"/>
    <property type="project" value="InterPro"/>
</dbReference>
<dbReference type="PANTHER" id="PTHR11360">
    <property type="entry name" value="MONOCARBOXYLATE TRANSPORTER"/>
    <property type="match status" value="1"/>
</dbReference>
<feature type="transmembrane region" description="Helical" evidence="3">
    <location>
        <begin position="106"/>
        <end position="127"/>
    </location>
</feature>
<reference evidence="4 5" key="1">
    <citation type="journal article" date="2008" name="PLoS Genet.">
        <title>Genomic islands in the pathogenic filamentous fungus Aspergillus fumigatus.</title>
        <authorList>
            <person name="Fedorova N.D."/>
            <person name="Khaldi N."/>
            <person name="Joardar V.S."/>
            <person name="Maiti R."/>
            <person name="Amedeo P."/>
            <person name="Anderson M.J."/>
            <person name="Crabtree J."/>
            <person name="Silva J.C."/>
            <person name="Badger J.H."/>
            <person name="Albarraq A."/>
            <person name="Angiuoli S."/>
            <person name="Bussey H."/>
            <person name="Bowyer P."/>
            <person name="Cotty P.J."/>
            <person name="Dyer P.S."/>
            <person name="Egan A."/>
            <person name="Galens K."/>
            <person name="Fraser-Liggett C.M."/>
            <person name="Haas B.J."/>
            <person name="Inman J.M."/>
            <person name="Kent R."/>
            <person name="Lemieux S."/>
            <person name="Malavazi I."/>
            <person name="Orvis J."/>
            <person name="Roemer T."/>
            <person name="Ronning C.M."/>
            <person name="Sundaram J.P."/>
            <person name="Sutton G."/>
            <person name="Turner G."/>
            <person name="Venter J.C."/>
            <person name="White O.R."/>
            <person name="Whitty B.R."/>
            <person name="Youngman P."/>
            <person name="Wolfe K.H."/>
            <person name="Goldman G.H."/>
            <person name="Wortman J.R."/>
            <person name="Jiang B."/>
            <person name="Denning D.W."/>
            <person name="Nierman W.C."/>
        </authorList>
    </citation>
    <scope>NUCLEOTIDE SEQUENCE [LARGE SCALE GENOMIC DNA]</scope>
    <source>
        <strain evidence="5">CBS 144.89 / FGSC A1163 / CEA10</strain>
    </source>
</reference>
<feature type="transmembrane region" description="Helical" evidence="3">
    <location>
        <begin position="303"/>
        <end position="324"/>
    </location>
</feature>
<feature type="transmembrane region" description="Helical" evidence="3">
    <location>
        <begin position="216"/>
        <end position="237"/>
    </location>
</feature>
<keyword evidence="3" id="KW-0812">Transmembrane</keyword>
<evidence type="ECO:0000313" key="5">
    <source>
        <dbReference type="Proteomes" id="UP000001699"/>
    </source>
</evidence>
<dbReference type="VEuPathDB" id="FungiDB:AFUB_081160"/>
<dbReference type="EMBL" id="DS499600">
    <property type="protein sequence ID" value="EDP48677.1"/>
    <property type="molecule type" value="Genomic_DNA"/>
</dbReference>
<evidence type="ECO:0000313" key="4">
    <source>
        <dbReference type="EMBL" id="EDP48677.1"/>
    </source>
</evidence>
<dbReference type="GO" id="GO:0016020">
    <property type="term" value="C:membrane"/>
    <property type="evidence" value="ECO:0007669"/>
    <property type="project" value="UniProtKB-SubCell"/>
</dbReference>
<dbReference type="InterPro" id="IPR050327">
    <property type="entry name" value="Proton-linked_MCT"/>
</dbReference>
<feature type="transmembrane region" description="Helical" evidence="3">
    <location>
        <begin position="81"/>
        <end position="100"/>
    </location>
</feature>
<gene>
    <name evidence="4" type="ORF">AFUB_081160</name>
</gene>
<dbReference type="HOGENOM" id="CLU_001265_1_2_1"/>
<dbReference type="Proteomes" id="UP000001699">
    <property type="component" value="Unassembled WGS sequence"/>
</dbReference>
<dbReference type="PANTHER" id="PTHR11360:SF315">
    <property type="entry name" value="TRANSPORTER MCH2-RELATED"/>
    <property type="match status" value="1"/>
</dbReference>
<dbReference type="Pfam" id="PF07690">
    <property type="entry name" value="MFS_1"/>
    <property type="match status" value="2"/>
</dbReference>
<dbReference type="AlphaFoldDB" id="B0Y9I4"/>
<dbReference type="SUPFAM" id="SSF103473">
    <property type="entry name" value="MFS general substrate transporter"/>
    <property type="match status" value="1"/>
</dbReference>
<keyword evidence="3" id="KW-0472">Membrane</keyword>
<feature type="transmembrane region" description="Helical" evidence="3">
    <location>
        <begin position="52"/>
        <end position="74"/>
    </location>
</feature>
<accession>B0Y9I4</accession>
<dbReference type="OrthoDB" id="6499973at2759"/>
<name>B0Y9I4_ASPFC</name>
<proteinExistence type="inferred from homology"/>
<feature type="transmembrane region" description="Helical" evidence="3">
    <location>
        <begin position="276"/>
        <end position="297"/>
    </location>
</feature>
<feature type="transmembrane region" description="Helical" evidence="3">
    <location>
        <begin position="170"/>
        <end position="190"/>
    </location>
</feature>
<comment type="similarity">
    <text evidence="2">Belongs to the major facilitator superfamily. Monocarboxylate porter (TC 2.A.1.13) family.</text>
</comment>